<accession>S9PYY3</accession>
<keyword evidence="9" id="KW-1185">Reference proteome</keyword>
<dbReference type="eggNOG" id="KOG2220">
    <property type="taxonomic scope" value="Eukaryota"/>
</dbReference>
<dbReference type="EMBL" id="KE503207">
    <property type="protein sequence ID" value="EPX72643.1"/>
    <property type="molecule type" value="Genomic_DNA"/>
</dbReference>
<dbReference type="Gene3D" id="1.20.120.560">
    <property type="entry name" value="alix/aip1 in complex with the ypdl late domain"/>
    <property type="match status" value="1"/>
</dbReference>
<evidence type="ECO:0000256" key="6">
    <source>
        <dbReference type="SAM" id="MobiDB-lite"/>
    </source>
</evidence>
<dbReference type="GeneID" id="25029390"/>
<gene>
    <name evidence="8" type="ORF">SOCG_00406</name>
</gene>
<dbReference type="InterPro" id="IPR025304">
    <property type="entry name" value="ALIX_V_dom"/>
</dbReference>
<evidence type="ECO:0000256" key="4">
    <source>
        <dbReference type="ARBA" id="ARBA00022753"/>
    </source>
</evidence>
<dbReference type="AlphaFoldDB" id="S9PYY3"/>
<dbReference type="Pfam" id="PF03097">
    <property type="entry name" value="BRO1"/>
    <property type="match status" value="1"/>
</dbReference>
<dbReference type="OrthoDB" id="2141925at2759"/>
<keyword evidence="4" id="KW-0967">Endosome</keyword>
<dbReference type="InterPro" id="IPR038499">
    <property type="entry name" value="BRO1_sf"/>
</dbReference>
<evidence type="ECO:0000256" key="2">
    <source>
        <dbReference type="ARBA" id="ARBA00004496"/>
    </source>
</evidence>
<proteinExistence type="predicted"/>
<dbReference type="PROSITE" id="PS51180">
    <property type="entry name" value="BRO1"/>
    <property type="match status" value="1"/>
</dbReference>
<dbReference type="GO" id="GO:0043328">
    <property type="term" value="P:protein transport to vacuole involved in ubiquitin-dependent protein catabolic process via the multivesicular body sorting pathway"/>
    <property type="evidence" value="ECO:0007669"/>
    <property type="project" value="TreeGrafter"/>
</dbReference>
<dbReference type="SMART" id="SM01041">
    <property type="entry name" value="BRO1"/>
    <property type="match status" value="1"/>
</dbReference>
<organism evidence="8 9">
    <name type="scientific">Schizosaccharomyces octosporus (strain yFS286)</name>
    <name type="common">Fission yeast</name>
    <name type="synonym">Octosporomyces octosporus</name>
    <dbReference type="NCBI Taxonomy" id="483514"/>
    <lineage>
        <taxon>Eukaryota</taxon>
        <taxon>Fungi</taxon>
        <taxon>Dikarya</taxon>
        <taxon>Ascomycota</taxon>
        <taxon>Taphrinomycotina</taxon>
        <taxon>Schizosaccharomycetes</taxon>
        <taxon>Schizosaccharomycetales</taxon>
        <taxon>Schizosaccharomycetaceae</taxon>
        <taxon>Schizosaccharomyces</taxon>
    </lineage>
</organism>
<evidence type="ECO:0000259" key="7">
    <source>
        <dbReference type="PROSITE" id="PS51180"/>
    </source>
</evidence>
<evidence type="ECO:0000256" key="1">
    <source>
        <dbReference type="ARBA" id="ARBA00004177"/>
    </source>
</evidence>
<feature type="domain" description="BRO1" evidence="7">
    <location>
        <begin position="7"/>
        <end position="407"/>
    </location>
</feature>
<dbReference type="InterPro" id="IPR004328">
    <property type="entry name" value="BRO1_dom"/>
</dbReference>
<dbReference type="GO" id="GO:0005768">
    <property type="term" value="C:endosome"/>
    <property type="evidence" value="ECO:0007669"/>
    <property type="project" value="UniProtKB-SubCell"/>
</dbReference>
<dbReference type="Proteomes" id="UP000016088">
    <property type="component" value="Unassembled WGS sequence"/>
</dbReference>
<dbReference type="VEuPathDB" id="FungiDB:SOCG_00406"/>
<dbReference type="OMA" id="YLKRSYG"/>
<dbReference type="Pfam" id="PF13949">
    <property type="entry name" value="ALIX_LYPXL_bnd"/>
    <property type="match status" value="1"/>
</dbReference>
<feature type="region of interest" description="Disordered" evidence="6">
    <location>
        <begin position="750"/>
        <end position="769"/>
    </location>
</feature>
<dbReference type="Gene3D" id="1.20.140.50">
    <property type="entry name" value="alix/aip1 like domains"/>
    <property type="match status" value="1"/>
</dbReference>
<evidence type="ECO:0000256" key="5">
    <source>
        <dbReference type="ARBA" id="ARBA00041284"/>
    </source>
</evidence>
<evidence type="ECO:0000256" key="3">
    <source>
        <dbReference type="ARBA" id="ARBA00022490"/>
    </source>
</evidence>
<evidence type="ECO:0000313" key="9">
    <source>
        <dbReference type="Proteomes" id="UP000016088"/>
    </source>
</evidence>
<sequence>MERLLTPFFFLKKKETKRIDWVEPFTAFVSRVYGNSIDIDDEIKSFNTLRDNMLGADDASSGKNVIYSYYGQLDYLSFRFPTGGNGINIIFEWNDSLSKGDLWYKQSSLAFERACVLFNLAGLLSRLAATHATRHTVQDYKQAANYLQCASGIFKMIRESFLHAPGDDFESQFLLGVHHLLLAQAQECVLGHMSMSKMSMSLAAKIAASAANLYESSLRSFESMDSSPNAFFVSLSSAKHQTLEGLSCYLMAESCKQDSKYGLAIGFYNKAKSMLQAGQKSFSWIKADSSFIHKQSTTEYTDSLSKFIKENLRGSITSTEKDNDFVYHEPVIREAELPHIQPLQALPYLTLDKLYNGKETAKSVIGEDLFKAFVPTAVTTAISLYSEETAKLFRSEQEEVERQNTQLATVFATLDIEHLQELTRSDSGSSALPKELADARTKILNQQFPEKFHMLKEIPVQLKRNLTQLESELDKESLENSKMNSRFGTAWTLSPSQVFAAPYRQQIHSFFQDLEKAASIDKAIFQQYQSIKEDIETLCDSNKIDALFGSAMVSLMESPNVPNLLDLPDDNIELEREMKIQLDLLEELQARVQKLVPHREATLKTLQEKCLHDDVSEALMQNTNKAESSISMEQLFAQQLKKFDPLRNRLHGSYRQQQLLVGEMRNAVQKLKRNPNFNRKLDIYNQSFTKNKDVSVRLLSSAITANAIAEGISNGSNYYRSLELKLEEFESQLKKRLLSRRKEGAQCLANMNSADNHSNLSSNMRNLHL</sequence>
<dbReference type="PANTHER" id="PTHR23030">
    <property type="entry name" value="PCD6 INTERACTING PROTEIN-RELATED"/>
    <property type="match status" value="1"/>
</dbReference>
<keyword evidence="3" id="KW-0963">Cytoplasm</keyword>
<name>S9PYY3_SCHOY</name>
<dbReference type="HOGENOM" id="CLU_360983_0_0_1"/>
<dbReference type="RefSeq" id="XP_013018280.1">
    <property type="nucleotide sequence ID" value="XM_013162826.1"/>
</dbReference>
<dbReference type="Gene3D" id="1.25.40.280">
    <property type="entry name" value="alix/aip1 like domains"/>
    <property type="match status" value="1"/>
</dbReference>
<reference evidence="8 9" key="1">
    <citation type="journal article" date="2011" name="Science">
        <title>Comparative functional genomics of the fission yeasts.</title>
        <authorList>
            <person name="Rhind N."/>
            <person name="Chen Z."/>
            <person name="Yassour M."/>
            <person name="Thompson D.A."/>
            <person name="Haas B.J."/>
            <person name="Habib N."/>
            <person name="Wapinski I."/>
            <person name="Roy S."/>
            <person name="Lin M.F."/>
            <person name="Heiman D.I."/>
            <person name="Young S.K."/>
            <person name="Furuya K."/>
            <person name="Guo Y."/>
            <person name="Pidoux A."/>
            <person name="Chen H.M."/>
            <person name="Robbertse B."/>
            <person name="Goldberg J.M."/>
            <person name="Aoki K."/>
            <person name="Bayne E.H."/>
            <person name="Berlin A.M."/>
            <person name="Desjardins C.A."/>
            <person name="Dobbs E."/>
            <person name="Dukaj L."/>
            <person name="Fan L."/>
            <person name="FitzGerald M.G."/>
            <person name="French C."/>
            <person name="Gujja S."/>
            <person name="Hansen K."/>
            <person name="Keifenheim D."/>
            <person name="Levin J.Z."/>
            <person name="Mosher R.A."/>
            <person name="Mueller C.A."/>
            <person name="Pfiffner J."/>
            <person name="Priest M."/>
            <person name="Russ C."/>
            <person name="Smialowska A."/>
            <person name="Swoboda P."/>
            <person name="Sykes S.M."/>
            <person name="Vaughn M."/>
            <person name="Vengrova S."/>
            <person name="Yoder R."/>
            <person name="Zeng Q."/>
            <person name="Allshire R."/>
            <person name="Baulcombe D."/>
            <person name="Birren B.W."/>
            <person name="Brown W."/>
            <person name="Ekwall K."/>
            <person name="Kellis M."/>
            <person name="Leatherwood J."/>
            <person name="Levin H."/>
            <person name="Margalit H."/>
            <person name="Martienssen R."/>
            <person name="Nieduszynski C.A."/>
            <person name="Spatafora J.W."/>
            <person name="Friedman N."/>
            <person name="Dalgaard J.Z."/>
            <person name="Baumann P."/>
            <person name="Niki H."/>
            <person name="Regev A."/>
            <person name="Nusbaum C."/>
        </authorList>
    </citation>
    <scope>NUCLEOTIDE SEQUENCE [LARGE SCALE GENOMIC DNA]</scope>
    <source>
        <strain evidence="9">yFS286</strain>
    </source>
</reference>
<comment type="subcellular location">
    <subcellularLocation>
        <location evidence="2">Cytoplasm</location>
    </subcellularLocation>
    <subcellularLocation>
        <location evidence="1">Endosome</location>
    </subcellularLocation>
</comment>
<evidence type="ECO:0000313" key="8">
    <source>
        <dbReference type="EMBL" id="EPX72643.1"/>
    </source>
</evidence>
<dbReference type="PANTHER" id="PTHR23030:SF30">
    <property type="entry name" value="TYROSINE-PROTEIN PHOSPHATASE NON-RECEPTOR TYPE 23"/>
    <property type="match status" value="1"/>
</dbReference>
<protein>
    <recommendedName>
        <fullName evidence="5">BRO domain-containing protein 1</fullName>
    </recommendedName>
</protein>